<reference evidence="2" key="1">
    <citation type="journal article" date="2021" name="J. Hered.">
        <title>Genome Assembly of Salicaceae Populus deltoides (Eastern Cottonwood) I-69 Based on Nanopore Sequencing and Hi-C Technologies.</title>
        <authorList>
            <person name="Bai S."/>
            <person name="Wu H."/>
            <person name="Zhang J."/>
            <person name="Pan Z."/>
            <person name="Zhao W."/>
            <person name="Li Z."/>
            <person name="Tong C."/>
        </authorList>
    </citation>
    <scope>NUCLEOTIDE SEQUENCE</scope>
    <source>
        <tissue evidence="2">Leaf</tissue>
    </source>
</reference>
<keyword evidence="3" id="KW-1185">Reference proteome</keyword>
<dbReference type="Proteomes" id="UP000807159">
    <property type="component" value="Chromosome 5"/>
</dbReference>
<feature type="compositionally biased region" description="Basic and acidic residues" evidence="1">
    <location>
        <begin position="351"/>
        <end position="366"/>
    </location>
</feature>
<comment type="caution">
    <text evidence="2">The sequence shown here is derived from an EMBL/GenBank/DDBJ whole genome shotgun (WGS) entry which is preliminary data.</text>
</comment>
<feature type="compositionally biased region" description="Polar residues" evidence="1">
    <location>
        <begin position="1126"/>
        <end position="1158"/>
    </location>
</feature>
<sequence>MGVTSSYGHVIKARKSEDLLSYRWSPSHSHNFRDQTLECCVKNTDRLIEPYGRLGLLCEARVAPKFYRDRDISAMLALAIACSPINVNPKLMTNPKKKVINLIRPSLEEVVKFMDRNREGRRSSSNMAASNGLSRRRQQRTTRDSTEEDGQIMVQESARLRDRGGSKRERDRELLSRNKRSRRRGGGGGGGGDRSVQGSNKEEGEETTEESIGYEDGYEIEDGVVSRLRPPLGAVKQVPGSRVAADEMIGVSVPRKARSASVKRSHESWVSGNGGFGCEDRRASTSPAASRSFEAASPSSSIVSVIKKTKSSGPKTRLPKVSKSSTSSVQEDFEIEIAEVLYGLKKQSHGPKNEEKADNGLRKIDSMDSNGIVHDSKSSPNSNFSRTSILSQNNASASDTLIGLVTGEREDAKMEFSATKSGKPSLYSESCEVSHDMVASKLASGLESQEEAMTQQDSKPAIEESGVSTKEKSVLPEEKSPVSKKLDVDFCDSVLKKSTSTMLKVDSQREEKFEIDLMAPPPMVSSPEWDGFVDLSSNPKPAAQDAEMKMENMVKNKELVDSPVKKEGVLFEDKVTKTVREKRGLKLDFEKPNRNVQQKLQPKATVPKVETAAQSGSLPLPIAIPSWQSSNLLPLGYTTSFQTVVPMDGTTRSSKALQPPQFIPQPRPKRCATHHYIACNIRLQQQFTKMNHFWPAAAGSATLCGANPKNLNAMPSAENMIIRHPSQGSFPVVNLNSAQDKVQAVPNIPDFTRNDRGSESATFIDTAQKKQLVLQQPPQPAPAGNLMHGPAFIFSLNQHQASTAAMTSQTGPSKSASPINNESLSGSAVAGVTTNSSALPGMAAGVSFSYPNLGANEAPQSQQPPKTRIPSHHTRKLDSEISGESTPIIADTRASHSKKSVNGPNFFIPLQPNFGLMASTNVGGGGNHGEKQQQQQQQHQLSQEKNLKGGTLIFDNSATTLDFVPSPFTGHWPSRSITTPSSIQMAANSSTTSQQQQLVQLQKRHILQQPIGAAESKAPTSSSLPSPSIDAKFSNNTPIFSQTQAQGSTPQNPQWKNSSRTPSTQPPLASLSASNTVHKNASQQQGRAPQGRSLISFGQSSKSDLPPQGQQISSSNHSPSSGGNSITTSKNANANSSVPVIQPQQCDNSSSGNAQKSSPVCGRNVPSILSTCPSHLSELKY</sequence>
<feature type="region of interest" description="Disordered" evidence="1">
    <location>
        <begin position="114"/>
        <end position="216"/>
    </location>
</feature>
<dbReference type="GO" id="GO:0005634">
    <property type="term" value="C:nucleus"/>
    <property type="evidence" value="ECO:0007669"/>
    <property type="project" value="TreeGrafter"/>
</dbReference>
<feature type="region of interest" description="Disordered" evidence="1">
    <location>
        <begin position="921"/>
        <end position="943"/>
    </location>
</feature>
<evidence type="ECO:0000313" key="3">
    <source>
        <dbReference type="Proteomes" id="UP000807159"/>
    </source>
</evidence>
<feature type="compositionally biased region" description="Low complexity" evidence="1">
    <location>
        <begin position="1113"/>
        <end position="1125"/>
    </location>
</feature>
<name>A0A8T2YVR2_POPDE</name>
<organism evidence="2 3">
    <name type="scientific">Populus deltoides</name>
    <name type="common">Eastern poplar</name>
    <name type="synonym">Eastern cottonwood</name>
    <dbReference type="NCBI Taxonomy" id="3696"/>
    <lineage>
        <taxon>Eukaryota</taxon>
        <taxon>Viridiplantae</taxon>
        <taxon>Streptophyta</taxon>
        <taxon>Embryophyta</taxon>
        <taxon>Tracheophyta</taxon>
        <taxon>Spermatophyta</taxon>
        <taxon>Magnoliopsida</taxon>
        <taxon>eudicotyledons</taxon>
        <taxon>Gunneridae</taxon>
        <taxon>Pentapetalae</taxon>
        <taxon>rosids</taxon>
        <taxon>fabids</taxon>
        <taxon>Malpighiales</taxon>
        <taxon>Salicaceae</taxon>
        <taxon>Saliceae</taxon>
        <taxon>Populus</taxon>
    </lineage>
</organism>
<dbReference type="AlphaFoldDB" id="A0A8T2YVR2"/>
<feature type="region of interest" description="Disordered" evidence="1">
    <location>
        <begin position="289"/>
        <end position="327"/>
    </location>
</feature>
<feature type="compositionally biased region" description="Acidic residues" evidence="1">
    <location>
        <begin position="203"/>
        <end position="216"/>
    </location>
</feature>
<gene>
    <name evidence="2" type="ORF">H0E87_011136</name>
</gene>
<feature type="region of interest" description="Disordered" evidence="1">
    <location>
        <begin position="803"/>
        <end position="826"/>
    </location>
</feature>
<feature type="compositionally biased region" description="Low complexity" evidence="1">
    <location>
        <begin position="932"/>
        <end position="943"/>
    </location>
</feature>
<dbReference type="GO" id="GO:0042752">
    <property type="term" value="P:regulation of circadian rhythm"/>
    <property type="evidence" value="ECO:0007669"/>
    <property type="project" value="InterPro"/>
</dbReference>
<feature type="compositionally biased region" description="Basic and acidic residues" evidence="1">
    <location>
        <begin position="158"/>
        <end position="176"/>
    </location>
</feature>
<accession>A0A8T2YVR2</accession>
<feature type="region of interest" description="Disordered" evidence="1">
    <location>
        <begin position="853"/>
        <end position="883"/>
    </location>
</feature>
<feature type="compositionally biased region" description="Polar residues" evidence="1">
    <location>
        <begin position="1033"/>
        <end position="1087"/>
    </location>
</feature>
<feature type="compositionally biased region" description="Polar residues" evidence="1">
    <location>
        <begin position="378"/>
        <end position="390"/>
    </location>
</feature>
<feature type="region of interest" description="Disordered" evidence="1">
    <location>
        <begin position="347"/>
        <end position="390"/>
    </location>
</feature>
<dbReference type="PANTHER" id="PTHR34798:SF1">
    <property type="entry name" value="TIC-LIKE PROTEIN"/>
    <property type="match status" value="1"/>
</dbReference>
<protein>
    <recommendedName>
        <fullName evidence="4">Protein TIME FOR COFFEE-like</fullName>
    </recommendedName>
</protein>
<feature type="region of interest" description="Disordered" evidence="1">
    <location>
        <begin position="445"/>
        <end position="479"/>
    </location>
</feature>
<evidence type="ECO:0000313" key="2">
    <source>
        <dbReference type="EMBL" id="KAH8509255.1"/>
    </source>
</evidence>
<feature type="compositionally biased region" description="Polar residues" evidence="1">
    <location>
        <begin position="123"/>
        <end position="133"/>
    </location>
</feature>
<dbReference type="PANTHER" id="PTHR34798">
    <property type="entry name" value="PROTEIN TIME FOR COFFEE"/>
    <property type="match status" value="1"/>
</dbReference>
<evidence type="ECO:0000256" key="1">
    <source>
        <dbReference type="SAM" id="MobiDB-lite"/>
    </source>
</evidence>
<proteinExistence type="predicted"/>
<feature type="compositionally biased region" description="Basic and acidic residues" evidence="1">
    <location>
        <begin position="469"/>
        <end position="479"/>
    </location>
</feature>
<feature type="compositionally biased region" description="Low complexity" evidence="1">
    <location>
        <begin position="289"/>
        <end position="306"/>
    </location>
</feature>
<feature type="region of interest" description="Disordered" evidence="1">
    <location>
        <begin position="1012"/>
        <end position="1167"/>
    </location>
</feature>
<dbReference type="InterPro" id="IPR039317">
    <property type="entry name" value="TIC"/>
</dbReference>
<evidence type="ECO:0008006" key="4">
    <source>
        <dbReference type="Google" id="ProtNLM"/>
    </source>
</evidence>
<dbReference type="EMBL" id="JACEGQ020000005">
    <property type="protein sequence ID" value="KAH8509255.1"/>
    <property type="molecule type" value="Genomic_DNA"/>
</dbReference>
<feature type="compositionally biased region" description="Polar residues" evidence="1">
    <location>
        <begin position="1096"/>
        <end position="1112"/>
    </location>
</feature>